<dbReference type="GO" id="GO:0003677">
    <property type="term" value="F:DNA binding"/>
    <property type="evidence" value="ECO:0007669"/>
    <property type="project" value="TreeGrafter"/>
</dbReference>
<dbReference type="Proteomes" id="UP000887568">
    <property type="component" value="Unplaced"/>
</dbReference>
<dbReference type="RefSeq" id="XP_038073105.1">
    <property type="nucleotide sequence ID" value="XM_038217177.1"/>
</dbReference>
<dbReference type="InterPro" id="IPR004875">
    <property type="entry name" value="DDE_SF_endonuclease_dom"/>
</dbReference>
<dbReference type="OrthoDB" id="10072016at2759"/>
<dbReference type="SUPFAM" id="SSF57903">
    <property type="entry name" value="FYVE/PHD zinc finger"/>
    <property type="match status" value="1"/>
</dbReference>
<dbReference type="Pfam" id="PF03184">
    <property type="entry name" value="DDE_1"/>
    <property type="match status" value="1"/>
</dbReference>
<feature type="compositionally biased region" description="Polar residues" evidence="1">
    <location>
        <begin position="452"/>
        <end position="466"/>
    </location>
</feature>
<feature type="domain" description="DDE-1" evidence="2">
    <location>
        <begin position="134"/>
        <end position="269"/>
    </location>
</feature>
<evidence type="ECO:0000313" key="3">
    <source>
        <dbReference type="EnsemblMetazoa" id="XP_038073105.1"/>
    </source>
</evidence>
<dbReference type="GO" id="GO:0005634">
    <property type="term" value="C:nucleus"/>
    <property type="evidence" value="ECO:0007669"/>
    <property type="project" value="TreeGrafter"/>
</dbReference>
<proteinExistence type="predicted"/>
<dbReference type="InterPro" id="IPR050863">
    <property type="entry name" value="CenT-Element_Derived"/>
</dbReference>
<keyword evidence="4" id="KW-1185">Reference proteome</keyword>
<evidence type="ECO:0000256" key="1">
    <source>
        <dbReference type="SAM" id="MobiDB-lite"/>
    </source>
</evidence>
<dbReference type="EnsemblMetazoa" id="XM_038217177.1">
    <property type="protein sequence ID" value="XP_038073105.1"/>
    <property type="gene ID" value="LOC119741431"/>
</dbReference>
<feature type="region of interest" description="Disordered" evidence="1">
    <location>
        <begin position="431"/>
        <end position="484"/>
    </location>
</feature>
<organism evidence="3 4">
    <name type="scientific">Patiria miniata</name>
    <name type="common">Bat star</name>
    <name type="synonym">Asterina miniata</name>
    <dbReference type="NCBI Taxonomy" id="46514"/>
    <lineage>
        <taxon>Eukaryota</taxon>
        <taxon>Metazoa</taxon>
        <taxon>Echinodermata</taxon>
        <taxon>Eleutherozoa</taxon>
        <taxon>Asterozoa</taxon>
        <taxon>Asteroidea</taxon>
        <taxon>Valvatacea</taxon>
        <taxon>Valvatida</taxon>
        <taxon>Asterinidae</taxon>
        <taxon>Patiria</taxon>
    </lineage>
</organism>
<dbReference type="PANTHER" id="PTHR19303:SF74">
    <property type="entry name" value="POGO TRANSPOSABLE ELEMENT WITH KRAB DOMAIN"/>
    <property type="match status" value="1"/>
</dbReference>
<evidence type="ECO:0000313" key="4">
    <source>
        <dbReference type="Proteomes" id="UP000887568"/>
    </source>
</evidence>
<protein>
    <recommendedName>
        <fullName evidence="2">DDE-1 domain-containing protein</fullName>
    </recommendedName>
</protein>
<reference evidence="3" key="1">
    <citation type="submission" date="2022-11" db="UniProtKB">
        <authorList>
            <consortium name="EnsemblMetazoa"/>
        </authorList>
    </citation>
    <scope>IDENTIFICATION</scope>
</reference>
<evidence type="ECO:0000259" key="2">
    <source>
        <dbReference type="Pfam" id="PF03184"/>
    </source>
</evidence>
<dbReference type="OMA" id="FCTICKN"/>
<dbReference type="InterPro" id="IPR011011">
    <property type="entry name" value="Znf_FYVE_PHD"/>
</dbReference>
<name>A0A914BB87_PATMI</name>
<accession>A0A914BB87</accession>
<dbReference type="PANTHER" id="PTHR19303">
    <property type="entry name" value="TRANSPOSON"/>
    <property type="match status" value="1"/>
</dbReference>
<sequence>MGYSYLGSQIREIAGEMARILCSEDQERKCRFTDFVPGPNWYYGFLTRRKNIIRPRRPSRLDHLRAEMSRRSILEAYFGKLLEVLEKYNLRDCPAQIYNVDETGITRDHKPPKSLGPSQGAFNAVSCGRGPIHTIIACGNAMGNRLTPYIIFKGARVRQEWTEGTLSGTGNNATKTGWSNSATFLQWFKGHFLPQVGSVRPLLLLYDGHSTHISVQIIEEARLEGVHLFVIPPHTSHILQPLDVGCFAPFKATYNRAVHNWLHKYKNTGRILVEEDIASLACKAYMMGISSDSLVSSFRCTGICPFNPDVVLSKLPEQPERGSSSIHGLFAPIEKFPSSPEVFARRPKAIRSARMLTEEDEYLKVKSKQGGRKSKEPTPQAADLALAADLLAPAADHLAPAADHLAASYDESPPMSPMPPPLSPLITPSMPIPTIASSATEAPKSPPLRATCTASLPQSQEPSTSRCCRKASSPDPSSDDVSDEDDNCVVCNRRWPKNVKKTGGPKIILWARCDKCYSWVHLKYCCNRVTEPTLEEEFLCPICSVGTRKREL</sequence>
<dbReference type="AlphaFoldDB" id="A0A914BB87"/>
<dbReference type="GeneID" id="119741431"/>